<dbReference type="EMBL" id="CM016557">
    <property type="protein sequence ID" value="TKW08990.1"/>
    <property type="molecule type" value="Genomic_DNA"/>
</dbReference>
<evidence type="ECO:0000313" key="3">
    <source>
        <dbReference type="EMBL" id="TKW08990.1"/>
    </source>
</evidence>
<accession>A0A4U6U0M8</accession>
<dbReference type="Proteomes" id="UP000298652">
    <property type="component" value="Chromosome 6"/>
</dbReference>
<dbReference type="Pfam" id="PF13968">
    <property type="entry name" value="DUF4220"/>
    <property type="match status" value="1"/>
</dbReference>
<keyword evidence="1" id="KW-1133">Transmembrane helix</keyword>
<keyword evidence="4" id="KW-1185">Reference proteome</keyword>
<evidence type="ECO:0000256" key="1">
    <source>
        <dbReference type="SAM" id="Phobius"/>
    </source>
</evidence>
<reference evidence="3" key="1">
    <citation type="submission" date="2019-03" db="EMBL/GenBank/DDBJ databases">
        <title>WGS assembly of Setaria viridis.</title>
        <authorList>
            <person name="Huang P."/>
            <person name="Jenkins J."/>
            <person name="Grimwood J."/>
            <person name="Barry K."/>
            <person name="Healey A."/>
            <person name="Mamidi S."/>
            <person name="Sreedasyam A."/>
            <person name="Shu S."/>
            <person name="Feldman M."/>
            <person name="Wu J."/>
            <person name="Yu Y."/>
            <person name="Chen C."/>
            <person name="Johnson J."/>
            <person name="Rokhsar D."/>
            <person name="Baxter I."/>
            <person name="Schmutz J."/>
            <person name="Brutnell T."/>
            <person name="Kellogg E."/>
        </authorList>
    </citation>
    <scope>NUCLEOTIDE SEQUENCE [LARGE SCALE GENOMIC DNA]</scope>
</reference>
<gene>
    <name evidence="3" type="ORF">SEVIR_6G062100v2</name>
</gene>
<feature type="transmembrane region" description="Helical" evidence="1">
    <location>
        <begin position="13"/>
        <end position="32"/>
    </location>
</feature>
<evidence type="ECO:0000259" key="2">
    <source>
        <dbReference type="Pfam" id="PF13968"/>
    </source>
</evidence>
<feature type="transmembrane region" description="Helical" evidence="1">
    <location>
        <begin position="296"/>
        <end position="318"/>
    </location>
</feature>
<dbReference type="PANTHER" id="PTHR31325">
    <property type="entry name" value="OS01G0798800 PROTEIN-RELATED"/>
    <property type="match status" value="1"/>
</dbReference>
<name>A0A4U6U0M8_SETVI</name>
<feature type="transmembrane region" description="Helical" evidence="1">
    <location>
        <begin position="44"/>
        <end position="68"/>
    </location>
</feature>
<keyword evidence="1" id="KW-0812">Transmembrane</keyword>
<sequence length="676" mass="77847">MSFSSLEQWWEEWQLRILVLASLGTQLYLAYFAPTRKLSHLPSFYRFLVCLAYLGGDALAIYALAALFNRQKKRECYSYFSVGGSKDLEVLWAPILLMHLGGQIGISAYDIEDNEQWKRHLATAVSQVTVTIYVFCHSWSPLADKRLLVAAILLFIVGVFRCLEKPLALRRSSFNTIVTSFHPAPRTVSTNREVELEQYIQEAKGYVDCNQDHPTLDKDGERTHSNQLNIPDKLFVDFAYIYTERLAKLKAFWLLDDENFFKALRIGISRTFNLIFTKLWQFGDENRDPPYFDNRLSYFLWLTTLTLPIISITLFHISHKQAYRGTDIKITFLLLYITYCLEIISMGTLCFYNWRVLPGKVGQSSIIVPEGKRRHITNCLSSKGLLGQFCVENTYSSKEITFLVCNYVKDGWRNYIRDVDSYWKFTDTRGHKTLDSLERNGCVVGGNLRESIEKPLDESIILWHIATDFCFYHKGTPPDSECARLCRQISNYMMHLLHDNPEMLMPGSRRDLFTDASEELKAILQADNVLLLVENRLTQVFIDKVQSKSGLFNEAWVIAQDLMKISDDGKKMWEAIRGVWIEMLCFSAGRCRGYLHAKNLGHGGEYLTFVSLVMSHGGLETFAERQQRVHLQLLPEERKKRAVQHQLPTEERVILKEAATNQEAGASSEVEIVLKS</sequence>
<evidence type="ECO:0000313" key="4">
    <source>
        <dbReference type="Proteomes" id="UP000298652"/>
    </source>
</evidence>
<dbReference type="Pfam" id="PF04578">
    <property type="entry name" value="DUF594"/>
    <property type="match status" value="1"/>
</dbReference>
<protein>
    <recommendedName>
        <fullName evidence="2">DUF4220 domain-containing protein</fullName>
    </recommendedName>
</protein>
<feature type="domain" description="DUF4220" evidence="2">
    <location>
        <begin position="51"/>
        <end position="357"/>
    </location>
</feature>
<keyword evidence="1" id="KW-0472">Membrane</keyword>
<feature type="transmembrane region" description="Helical" evidence="1">
    <location>
        <begin position="330"/>
        <end position="354"/>
    </location>
</feature>
<dbReference type="InterPro" id="IPR025315">
    <property type="entry name" value="DUF4220"/>
</dbReference>
<dbReference type="OMA" id="KDGERTH"/>
<proteinExistence type="predicted"/>
<dbReference type="Gramene" id="TKW08990">
    <property type="protein sequence ID" value="TKW08990"/>
    <property type="gene ID" value="SEVIR_6G062100v2"/>
</dbReference>
<dbReference type="AlphaFoldDB" id="A0A4U6U0M8"/>
<dbReference type="InterPro" id="IPR007658">
    <property type="entry name" value="DUF594"/>
</dbReference>
<organism evidence="3 4">
    <name type="scientific">Setaria viridis</name>
    <name type="common">Green bristlegrass</name>
    <name type="synonym">Setaria italica subsp. viridis</name>
    <dbReference type="NCBI Taxonomy" id="4556"/>
    <lineage>
        <taxon>Eukaryota</taxon>
        <taxon>Viridiplantae</taxon>
        <taxon>Streptophyta</taxon>
        <taxon>Embryophyta</taxon>
        <taxon>Tracheophyta</taxon>
        <taxon>Spermatophyta</taxon>
        <taxon>Magnoliopsida</taxon>
        <taxon>Liliopsida</taxon>
        <taxon>Poales</taxon>
        <taxon>Poaceae</taxon>
        <taxon>PACMAD clade</taxon>
        <taxon>Panicoideae</taxon>
        <taxon>Panicodae</taxon>
        <taxon>Paniceae</taxon>
        <taxon>Cenchrinae</taxon>
        <taxon>Setaria</taxon>
    </lineage>
</organism>